<dbReference type="Pfam" id="PF01096">
    <property type="entry name" value="Zn_ribbon_TFIIS"/>
    <property type="match status" value="1"/>
</dbReference>
<dbReference type="SUPFAM" id="SSF57783">
    <property type="entry name" value="Zinc beta-ribbon"/>
    <property type="match status" value="1"/>
</dbReference>
<reference evidence="7 8" key="1">
    <citation type="journal article" date="2019" name="Sci. Rep.">
        <title>Comparative genomics of chytrid fungi reveal insights into the obligate biotrophic and pathogenic lifestyle of Synchytrium endobioticum.</title>
        <authorList>
            <person name="van de Vossenberg B.T.L.H."/>
            <person name="Warris S."/>
            <person name="Nguyen H.D.T."/>
            <person name="van Gent-Pelzer M.P.E."/>
            <person name="Joly D.L."/>
            <person name="van de Geest H.C."/>
            <person name="Bonants P.J.M."/>
            <person name="Smith D.S."/>
            <person name="Levesque C.A."/>
            <person name="van der Lee T.A.J."/>
        </authorList>
    </citation>
    <scope>NUCLEOTIDE SEQUENCE [LARGE SCALE GENOMIC DNA]</scope>
    <source>
        <strain evidence="7 8">JEL517</strain>
    </source>
</reference>
<dbReference type="Proteomes" id="UP000319731">
    <property type="component" value="Unassembled WGS sequence"/>
</dbReference>
<protein>
    <recommendedName>
        <fullName evidence="6">TFIIS-type domain-containing protein</fullName>
    </recommendedName>
</protein>
<feature type="binding site" evidence="4">
    <location>
        <position position="60"/>
    </location>
    <ligand>
        <name>Zn(2+)</name>
        <dbReference type="ChEBI" id="CHEBI:29105"/>
        <label>2</label>
    </ligand>
</feature>
<dbReference type="PANTHER" id="PTHR11239">
    <property type="entry name" value="DNA-DIRECTED RNA POLYMERASE"/>
    <property type="match status" value="1"/>
</dbReference>
<sequence length="92" mass="10663">MSNKFEGEGINLYCRTCPYIHRIDPEHDNVFTKTNVKDRKKVEDVFDNQWAGANTTKATCQKCGHQEAAFIEFQIRSADEPMTQFYKVSRAL</sequence>
<dbReference type="PROSITE" id="PS51133">
    <property type="entry name" value="ZF_TFIIS_2"/>
    <property type="match status" value="1"/>
</dbReference>
<evidence type="ECO:0000256" key="1">
    <source>
        <dbReference type="ARBA" id="ARBA00022723"/>
    </source>
</evidence>
<evidence type="ECO:0000313" key="7">
    <source>
        <dbReference type="EMBL" id="TPX35541.1"/>
    </source>
</evidence>
<dbReference type="GO" id="GO:0008270">
    <property type="term" value="F:zinc ion binding"/>
    <property type="evidence" value="ECO:0007669"/>
    <property type="project" value="UniProtKB-KW"/>
</dbReference>
<keyword evidence="8" id="KW-1185">Reference proteome</keyword>
<keyword evidence="3 4" id="KW-0862">Zinc</keyword>
<dbReference type="AlphaFoldDB" id="A0A507C7R3"/>
<keyword evidence="1 4" id="KW-0479">Metal-binding</keyword>
<feature type="binding site" evidence="4">
    <location>
        <position position="14"/>
    </location>
    <ligand>
        <name>Zn(2+)</name>
        <dbReference type="ChEBI" id="CHEBI:29105"/>
        <label>1</label>
    </ligand>
</feature>
<dbReference type="SMART" id="SM00440">
    <property type="entry name" value="ZnF_C2C2"/>
    <property type="match status" value="1"/>
</dbReference>
<dbReference type="GO" id="GO:0006386">
    <property type="term" value="P:termination of RNA polymerase III transcription"/>
    <property type="evidence" value="ECO:0007669"/>
    <property type="project" value="TreeGrafter"/>
</dbReference>
<gene>
    <name evidence="7" type="ORF">SmJEL517_g02028</name>
</gene>
<dbReference type="PANTHER" id="PTHR11239:SF12">
    <property type="entry name" value="DNA-DIRECTED RNA POLYMERASE III SUBUNIT RPC10"/>
    <property type="match status" value="1"/>
</dbReference>
<dbReference type="RefSeq" id="XP_031026014.1">
    <property type="nucleotide sequence ID" value="XM_031167956.1"/>
</dbReference>
<accession>A0A507C7R3</accession>
<dbReference type="InterPro" id="IPR001222">
    <property type="entry name" value="Znf_TFIIS"/>
</dbReference>
<proteinExistence type="predicted"/>
<dbReference type="EMBL" id="QEAO01000008">
    <property type="protein sequence ID" value="TPX35541.1"/>
    <property type="molecule type" value="Genomic_DNA"/>
</dbReference>
<dbReference type="OrthoDB" id="282152at2759"/>
<evidence type="ECO:0000313" key="8">
    <source>
        <dbReference type="Proteomes" id="UP000319731"/>
    </source>
</evidence>
<feature type="domain" description="TFIIS-type" evidence="6">
    <location>
        <begin position="56"/>
        <end position="92"/>
    </location>
</feature>
<evidence type="ECO:0000259" key="6">
    <source>
        <dbReference type="PROSITE" id="PS51133"/>
    </source>
</evidence>
<dbReference type="GO" id="GO:0003676">
    <property type="term" value="F:nucleic acid binding"/>
    <property type="evidence" value="ECO:0007669"/>
    <property type="project" value="InterPro"/>
</dbReference>
<evidence type="ECO:0000256" key="3">
    <source>
        <dbReference type="ARBA" id="ARBA00022833"/>
    </source>
</evidence>
<organism evidence="7 8">
    <name type="scientific">Synchytrium microbalum</name>
    <dbReference type="NCBI Taxonomy" id="1806994"/>
    <lineage>
        <taxon>Eukaryota</taxon>
        <taxon>Fungi</taxon>
        <taxon>Fungi incertae sedis</taxon>
        <taxon>Chytridiomycota</taxon>
        <taxon>Chytridiomycota incertae sedis</taxon>
        <taxon>Chytridiomycetes</taxon>
        <taxon>Synchytriales</taxon>
        <taxon>Synchytriaceae</taxon>
        <taxon>Synchytrium</taxon>
    </lineage>
</organism>
<dbReference type="InterPro" id="IPR012164">
    <property type="entry name" value="Rpa12/Rpb9/Rpc10/TFS"/>
</dbReference>
<evidence type="ECO:0000256" key="5">
    <source>
        <dbReference type="PROSITE-ProRule" id="PRU00472"/>
    </source>
</evidence>
<evidence type="ECO:0000256" key="4">
    <source>
        <dbReference type="PIRSR" id="PIRSR005586-1"/>
    </source>
</evidence>
<dbReference type="GO" id="GO:0003899">
    <property type="term" value="F:DNA-directed RNA polymerase activity"/>
    <property type="evidence" value="ECO:0007669"/>
    <property type="project" value="InterPro"/>
</dbReference>
<feature type="binding site" evidence="4">
    <location>
        <position position="17"/>
    </location>
    <ligand>
        <name>Zn(2+)</name>
        <dbReference type="ChEBI" id="CHEBI:29105"/>
        <label>1</label>
    </ligand>
</feature>
<dbReference type="GO" id="GO:0005666">
    <property type="term" value="C:RNA polymerase III complex"/>
    <property type="evidence" value="ECO:0007669"/>
    <property type="project" value="TreeGrafter"/>
</dbReference>
<name>A0A507C7R3_9FUNG</name>
<dbReference type="Gene3D" id="2.20.25.10">
    <property type="match status" value="1"/>
</dbReference>
<feature type="binding site" evidence="4">
    <location>
        <position position="63"/>
    </location>
    <ligand>
        <name>Zn(2+)</name>
        <dbReference type="ChEBI" id="CHEBI:29105"/>
        <label>2</label>
    </ligand>
</feature>
<dbReference type="GeneID" id="42003253"/>
<comment type="caution">
    <text evidence="7">The sequence shown here is derived from an EMBL/GenBank/DDBJ whole genome shotgun (WGS) entry which is preliminary data.</text>
</comment>
<dbReference type="STRING" id="1806994.A0A507C7R3"/>
<keyword evidence="2 5" id="KW-0863">Zinc-finger</keyword>
<evidence type="ECO:0000256" key="2">
    <source>
        <dbReference type="ARBA" id="ARBA00022771"/>
    </source>
</evidence>
<dbReference type="PIRSF" id="PIRSF005586">
    <property type="entry name" value="RNApol_RpoM"/>
    <property type="match status" value="1"/>
</dbReference>